<dbReference type="SUPFAM" id="SSF53686">
    <property type="entry name" value="Tryptophan synthase beta subunit-like PLP-dependent enzymes"/>
    <property type="match status" value="1"/>
</dbReference>
<dbReference type="InterPro" id="IPR050147">
    <property type="entry name" value="Ser/Thr_Dehydratase"/>
</dbReference>
<evidence type="ECO:0000256" key="2">
    <source>
        <dbReference type="ARBA" id="ARBA00022898"/>
    </source>
</evidence>
<keyword evidence="2" id="KW-0663">Pyridoxal phosphate</keyword>
<dbReference type="EMBL" id="BAABAT010000054">
    <property type="protein sequence ID" value="GAA4262703.1"/>
    <property type="molecule type" value="Genomic_DNA"/>
</dbReference>
<proteinExistence type="predicted"/>
<protein>
    <submittedName>
        <fullName evidence="5">Threonine/serine dehydratase</fullName>
    </submittedName>
</protein>
<evidence type="ECO:0000259" key="4">
    <source>
        <dbReference type="Pfam" id="PF00291"/>
    </source>
</evidence>
<comment type="cofactor">
    <cofactor evidence="1">
        <name>pyridoxal 5'-phosphate</name>
        <dbReference type="ChEBI" id="CHEBI:597326"/>
    </cofactor>
</comment>
<evidence type="ECO:0000256" key="1">
    <source>
        <dbReference type="ARBA" id="ARBA00001933"/>
    </source>
</evidence>
<dbReference type="Proteomes" id="UP001500620">
    <property type="component" value="Unassembled WGS sequence"/>
</dbReference>
<reference evidence="6" key="1">
    <citation type="journal article" date="2019" name="Int. J. Syst. Evol. Microbiol.">
        <title>The Global Catalogue of Microorganisms (GCM) 10K type strain sequencing project: providing services to taxonomists for standard genome sequencing and annotation.</title>
        <authorList>
            <consortium name="The Broad Institute Genomics Platform"/>
            <consortium name="The Broad Institute Genome Sequencing Center for Infectious Disease"/>
            <person name="Wu L."/>
            <person name="Ma J."/>
        </authorList>
    </citation>
    <scope>NUCLEOTIDE SEQUENCE [LARGE SCALE GENOMIC DNA]</scope>
    <source>
        <strain evidence="6">JCM 17441</strain>
    </source>
</reference>
<dbReference type="Gene3D" id="3.40.50.1100">
    <property type="match status" value="2"/>
</dbReference>
<accession>A0ABP8DRS5</accession>
<keyword evidence="3" id="KW-0456">Lyase</keyword>
<gene>
    <name evidence="5" type="ORF">GCM10022255_100600</name>
</gene>
<evidence type="ECO:0000256" key="3">
    <source>
        <dbReference type="ARBA" id="ARBA00023239"/>
    </source>
</evidence>
<name>A0ABP8DRS5_9ACTN</name>
<organism evidence="5 6">
    <name type="scientific">Dactylosporangium darangshiense</name>
    <dbReference type="NCBI Taxonomy" id="579108"/>
    <lineage>
        <taxon>Bacteria</taxon>
        <taxon>Bacillati</taxon>
        <taxon>Actinomycetota</taxon>
        <taxon>Actinomycetes</taxon>
        <taxon>Micromonosporales</taxon>
        <taxon>Micromonosporaceae</taxon>
        <taxon>Dactylosporangium</taxon>
    </lineage>
</organism>
<feature type="domain" description="Tryptophan synthase beta chain-like PALP" evidence="4">
    <location>
        <begin position="23"/>
        <end position="295"/>
    </location>
</feature>
<comment type="caution">
    <text evidence="5">The sequence shown here is derived from an EMBL/GenBank/DDBJ whole genome shotgun (WGS) entry which is preliminary data.</text>
</comment>
<dbReference type="PANTHER" id="PTHR48078:SF6">
    <property type="entry name" value="L-THREONINE DEHYDRATASE CATABOLIC TDCB"/>
    <property type="match status" value="1"/>
</dbReference>
<evidence type="ECO:0000313" key="5">
    <source>
        <dbReference type="EMBL" id="GAA4262703.1"/>
    </source>
</evidence>
<dbReference type="RefSeq" id="WP_345140486.1">
    <property type="nucleotide sequence ID" value="NZ_BAABAT010000054.1"/>
</dbReference>
<dbReference type="InterPro" id="IPR036052">
    <property type="entry name" value="TrpB-like_PALP_sf"/>
</dbReference>
<dbReference type="PANTHER" id="PTHR48078">
    <property type="entry name" value="THREONINE DEHYDRATASE, MITOCHONDRIAL-RELATED"/>
    <property type="match status" value="1"/>
</dbReference>
<evidence type="ECO:0000313" key="6">
    <source>
        <dbReference type="Proteomes" id="UP001500620"/>
    </source>
</evidence>
<dbReference type="Pfam" id="PF00291">
    <property type="entry name" value="PALP"/>
    <property type="match status" value="1"/>
</dbReference>
<dbReference type="InterPro" id="IPR001926">
    <property type="entry name" value="TrpB-like_PALP"/>
</dbReference>
<keyword evidence="6" id="KW-1185">Reference proteome</keyword>
<sequence length="300" mass="30898">MPRTKGDHVAAIRHAWRRVAGTIVRTPVVAAGGALVKREDLQVCGSFKTRGAANFLFAAPPSQQCRGVVCASSGNTGRALATLNTTPTYVFVPADADESKIRRLLDCGARVVPAGGDFATVSAAAREFAAAHELLYCSSATIWDFIYGNATLGLELLQQCGRLDEIFVPIGGGGLAAGVGLALSLLPKVRRPALIGVELTVSCPVREHLAPSAGERATGESIADCMVGGLEAGAIILDLAAHALDDVVLVSDAQLLQAQEELAHLGVAVGPGPAAAFAGYRSRSARAPSVRSGIVVSGIR</sequence>